<organism evidence="7 8">
    <name type="scientific">Penicillium argentinense</name>
    <dbReference type="NCBI Taxonomy" id="1131581"/>
    <lineage>
        <taxon>Eukaryota</taxon>
        <taxon>Fungi</taxon>
        <taxon>Dikarya</taxon>
        <taxon>Ascomycota</taxon>
        <taxon>Pezizomycotina</taxon>
        <taxon>Eurotiomycetes</taxon>
        <taxon>Eurotiomycetidae</taxon>
        <taxon>Eurotiales</taxon>
        <taxon>Aspergillaceae</taxon>
        <taxon>Penicillium</taxon>
    </lineage>
</organism>
<comment type="cofactor">
    <cofactor evidence="1 6">
        <name>heme</name>
        <dbReference type="ChEBI" id="CHEBI:30413"/>
    </cofactor>
</comment>
<keyword evidence="5 6" id="KW-0408">Iron</keyword>
<dbReference type="GO" id="GO:0004497">
    <property type="term" value="F:monooxygenase activity"/>
    <property type="evidence" value="ECO:0007669"/>
    <property type="project" value="InterPro"/>
</dbReference>
<evidence type="ECO:0000256" key="1">
    <source>
        <dbReference type="ARBA" id="ARBA00001971"/>
    </source>
</evidence>
<name>A0A9W9K1B2_9EURO</name>
<dbReference type="PRINTS" id="PR00465">
    <property type="entry name" value="EP450IV"/>
</dbReference>
<keyword evidence="4" id="KW-0560">Oxidoreductase</keyword>
<dbReference type="SUPFAM" id="SSF48264">
    <property type="entry name" value="Cytochrome P450"/>
    <property type="match status" value="1"/>
</dbReference>
<dbReference type="GO" id="GO:0043386">
    <property type="term" value="P:mycotoxin biosynthetic process"/>
    <property type="evidence" value="ECO:0007669"/>
    <property type="project" value="UniProtKB-ARBA"/>
</dbReference>
<dbReference type="GO" id="GO:0016705">
    <property type="term" value="F:oxidoreductase activity, acting on paired donors, with incorporation or reduction of molecular oxygen"/>
    <property type="evidence" value="ECO:0007669"/>
    <property type="project" value="InterPro"/>
</dbReference>
<dbReference type="EMBL" id="JAPQKI010000009">
    <property type="protein sequence ID" value="KAJ5089444.1"/>
    <property type="molecule type" value="Genomic_DNA"/>
</dbReference>
<keyword evidence="8" id="KW-1185">Reference proteome</keyword>
<dbReference type="InterPro" id="IPR001128">
    <property type="entry name" value="Cyt_P450"/>
</dbReference>
<dbReference type="PANTHER" id="PTHR24305">
    <property type="entry name" value="CYTOCHROME P450"/>
    <property type="match status" value="1"/>
</dbReference>
<dbReference type="InterPro" id="IPR002403">
    <property type="entry name" value="Cyt_P450_E_grp-IV"/>
</dbReference>
<comment type="caution">
    <text evidence="7">The sequence shown here is derived from an EMBL/GenBank/DDBJ whole genome shotgun (WGS) entry which is preliminary data.</text>
</comment>
<proteinExistence type="inferred from homology"/>
<accession>A0A9W9K1B2</accession>
<evidence type="ECO:0000256" key="6">
    <source>
        <dbReference type="PIRSR" id="PIRSR602403-1"/>
    </source>
</evidence>
<keyword evidence="3 6" id="KW-0479">Metal-binding</keyword>
<keyword evidence="6" id="KW-0349">Heme</keyword>
<reference evidence="7" key="2">
    <citation type="journal article" date="2023" name="IMA Fungus">
        <title>Comparative genomic study of the Penicillium genus elucidates a diverse pangenome and 15 lateral gene transfer events.</title>
        <authorList>
            <person name="Petersen C."/>
            <person name="Sorensen T."/>
            <person name="Nielsen M.R."/>
            <person name="Sondergaard T.E."/>
            <person name="Sorensen J.L."/>
            <person name="Fitzpatrick D.A."/>
            <person name="Frisvad J.C."/>
            <person name="Nielsen K.L."/>
        </authorList>
    </citation>
    <scope>NUCLEOTIDE SEQUENCE</scope>
    <source>
        <strain evidence="7">IBT 30761</strain>
    </source>
</reference>
<dbReference type="GeneID" id="81359599"/>
<dbReference type="GO" id="GO:0005506">
    <property type="term" value="F:iron ion binding"/>
    <property type="evidence" value="ECO:0007669"/>
    <property type="project" value="InterPro"/>
</dbReference>
<dbReference type="PANTHER" id="PTHR24305:SF166">
    <property type="entry name" value="CYTOCHROME P450 12A4, MITOCHONDRIAL-RELATED"/>
    <property type="match status" value="1"/>
</dbReference>
<dbReference type="Proteomes" id="UP001149074">
    <property type="component" value="Unassembled WGS sequence"/>
</dbReference>
<dbReference type="PRINTS" id="PR00385">
    <property type="entry name" value="P450"/>
</dbReference>
<protein>
    <recommendedName>
        <fullName evidence="9">Cytochrome P450</fullName>
    </recommendedName>
</protein>
<evidence type="ECO:0000256" key="2">
    <source>
        <dbReference type="ARBA" id="ARBA00010617"/>
    </source>
</evidence>
<gene>
    <name evidence="7" type="ORF">N7532_008128</name>
</gene>
<dbReference type="InterPro" id="IPR050121">
    <property type="entry name" value="Cytochrome_P450_monoxygenase"/>
</dbReference>
<dbReference type="RefSeq" id="XP_056471426.1">
    <property type="nucleotide sequence ID" value="XM_056620620.1"/>
</dbReference>
<evidence type="ECO:0000313" key="8">
    <source>
        <dbReference type="Proteomes" id="UP001149074"/>
    </source>
</evidence>
<comment type="similarity">
    <text evidence="2">Belongs to the cytochrome P450 family.</text>
</comment>
<dbReference type="GO" id="GO:0020037">
    <property type="term" value="F:heme binding"/>
    <property type="evidence" value="ECO:0007669"/>
    <property type="project" value="InterPro"/>
</dbReference>
<evidence type="ECO:0000256" key="4">
    <source>
        <dbReference type="ARBA" id="ARBA00023002"/>
    </source>
</evidence>
<dbReference type="AlphaFoldDB" id="A0A9W9K1B2"/>
<reference evidence="7" key="1">
    <citation type="submission" date="2022-11" db="EMBL/GenBank/DDBJ databases">
        <authorList>
            <person name="Petersen C."/>
        </authorList>
    </citation>
    <scope>NUCLEOTIDE SEQUENCE</scope>
    <source>
        <strain evidence="7">IBT 30761</strain>
    </source>
</reference>
<dbReference type="Pfam" id="PF00067">
    <property type="entry name" value="p450"/>
    <property type="match status" value="1"/>
</dbReference>
<dbReference type="OrthoDB" id="1470350at2759"/>
<feature type="binding site" description="axial binding residue" evidence="6">
    <location>
        <position position="284"/>
    </location>
    <ligand>
        <name>heme</name>
        <dbReference type="ChEBI" id="CHEBI:30413"/>
    </ligand>
    <ligandPart>
        <name>Fe</name>
        <dbReference type="ChEBI" id="CHEBI:18248"/>
    </ligandPart>
</feature>
<evidence type="ECO:0000313" key="7">
    <source>
        <dbReference type="EMBL" id="KAJ5089444.1"/>
    </source>
</evidence>
<evidence type="ECO:0008006" key="9">
    <source>
        <dbReference type="Google" id="ProtNLM"/>
    </source>
</evidence>
<sequence>MPSGARKFLRYVLGDGKSLKLTEKLQRDVLEKPEARGITKINVWATKVTLDIIGIAAFGQDFDTLENSDDILAKTHDDVLKPTPAKMAIFGLMNFGLDWLMGLIPGGAVGQLENGTNEFSDEELVDQLRTLIAAGHETTSSSFTWVVYMLALNPEIQSRLREEIQRNILEDPLTDADQDLGGLLESLPLLNGVCNETLRYLPTVPLSMRVPNKDTTIVGQSIPKGTDIFIIPYTINRCKELWGPTACEVKPERWIDTETGRPNNTGGASSNYAIMTFLHGAHTCIGQSFAKVELRALVATFVRTFAVELAYPGKPVIPTGIITTKPEGGMWVKLKQVDG</sequence>
<dbReference type="InterPro" id="IPR036396">
    <property type="entry name" value="Cyt_P450_sf"/>
</dbReference>
<evidence type="ECO:0000256" key="3">
    <source>
        <dbReference type="ARBA" id="ARBA00022723"/>
    </source>
</evidence>
<dbReference type="Gene3D" id="1.10.630.10">
    <property type="entry name" value="Cytochrome P450"/>
    <property type="match status" value="1"/>
</dbReference>
<evidence type="ECO:0000256" key="5">
    <source>
        <dbReference type="ARBA" id="ARBA00023004"/>
    </source>
</evidence>